<dbReference type="GO" id="GO:0046982">
    <property type="term" value="F:protein heterodimerization activity"/>
    <property type="evidence" value="ECO:0007669"/>
    <property type="project" value="InterPro"/>
</dbReference>
<dbReference type="PANTHER" id="PTHR28680">
    <property type="entry name" value="CENTROMERE PROTEIN X"/>
    <property type="match status" value="1"/>
</dbReference>
<dbReference type="GO" id="GO:0071821">
    <property type="term" value="C:FANCM-MHF complex"/>
    <property type="evidence" value="ECO:0007669"/>
    <property type="project" value="TreeGrafter"/>
</dbReference>
<organism evidence="9 10">
    <name type="scientific">Littorina saxatilis</name>
    <dbReference type="NCBI Taxonomy" id="31220"/>
    <lineage>
        <taxon>Eukaryota</taxon>
        <taxon>Metazoa</taxon>
        <taxon>Spiralia</taxon>
        <taxon>Lophotrochozoa</taxon>
        <taxon>Mollusca</taxon>
        <taxon>Gastropoda</taxon>
        <taxon>Caenogastropoda</taxon>
        <taxon>Littorinimorpha</taxon>
        <taxon>Littorinoidea</taxon>
        <taxon>Littorinidae</taxon>
        <taxon>Littorina</taxon>
    </lineage>
</organism>
<dbReference type="AlphaFoldDB" id="A0AAN9BTZ2"/>
<accession>A0AAN9BTZ2</accession>
<comment type="similarity">
    <text evidence="2">Belongs to the CENP-X/MHF2 family.</text>
</comment>
<evidence type="ECO:0000256" key="2">
    <source>
        <dbReference type="ARBA" id="ARBA00009359"/>
    </source>
</evidence>
<keyword evidence="7" id="KW-0539">Nucleus</keyword>
<evidence type="ECO:0000256" key="1">
    <source>
        <dbReference type="ARBA" id="ARBA00004123"/>
    </source>
</evidence>
<protein>
    <recommendedName>
        <fullName evidence="3">Centromere protein X</fullName>
    </recommendedName>
</protein>
<dbReference type="GO" id="GO:0006281">
    <property type="term" value="P:DNA repair"/>
    <property type="evidence" value="ECO:0007669"/>
    <property type="project" value="UniProtKB-KW"/>
</dbReference>
<evidence type="ECO:0000256" key="6">
    <source>
        <dbReference type="ARBA" id="ARBA00023204"/>
    </source>
</evidence>
<gene>
    <name evidence="9" type="ORF">V1264_011114</name>
</gene>
<dbReference type="GO" id="GO:0031297">
    <property type="term" value="P:replication fork processing"/>
    <property type="evidence" value="ECO:0007669"/>
    <property type="project" value="TreeGrafter"/>
</dbReference>
<sequence length="79" mass="8718">MADIPATFKAKTVQSVLQLHFKDDKTKVNTDALTLVTELLRVFVSEAAERSAVQAQKDGSNRASVEHVEKILPQLLLDV</sequence>
<evidence type="ECO:0000313" key="9">
    <source>
        <dbReference type="EMBL" id="KAK7111492.1"/>
    </source>
</evidence>
<dbReference type="GO" id="GO:0051382">
    <property type="term" value="P:kinetochore assembly"/>
    <property type="evidence" value="ECO:0007669"/>
    <property type="project" value="InterPro"/>
</dbReference>
<dbReference type="InterPro" id="IPR018552">
    <property type="entry name" value="CENP-X"/>
</dbReference>
<dbReference type="EMBL" id="JBAMIC010000002">
    <property type="protein sequence ID" value="KAK7111492.1"/>
    <property type="molecule type" value="Genomic_DNA"/>
</dbReference>
<dbReference type="PANTHER" id="PTHR28680:SF1">
    <property type="entry name" value="CENTROMERE PROTEIN X"/>
    <property type="match status" value="1"/>
</dbReference>
<dbReference type="GO" id="GO:0003677">
    <property type="term" value="F:DNA binding"/>
    <property type="evidence" value="ECO:0007669"/>
    <property type="project" value="UniProtKB-KW"/>
</dbReference>
<dbReference type="Gene3D" id="1.20.5.4980">
    <property type="match status" value="1"/>
</dbReference>
<comment type="caution">
    <text evidence="9">The sequence shown here is derived from an EMBL/GenBank/DDBJ whole genome shotgun (WGS) entry which is preliminary data.</text>
</comment>
<keyword evidence="4" id="KW-0227">DNA damage</keyword>
<dbReference type="Gene3D" id="6.10.130.30">
    <property type="match status" value="1"/>
</dbReference>
<comment type="subunit">
    <text evidence="8">Heterodimer with CENPX, sometimes called MHF; this interaction stabilizes both partners. MHF heterodimers can assemble to form tetrameric structures. MHF also coassemble with CENPT-CENPW heterodimers at centromeres to form the tetrameric CENP-T-W-S-X complex. Forms a discrete complex with FANCM and CENPX, called FANCM-MHF; this interaction, probably mediated by direct binding between CENPS and FANCM, leads to synergistic activation of double-stranded DNA binding and strongly stimulates FANCM-mediated DNA remodeling. Recruited by FANCM to the Fanconi anemia (FA) core complex, which consists of CENPS, CENPX, FANCA, FANCB, FANCC, FANCE, FANCF, FANCG, FANCL, FANCM, FAAP24 and FAAP100. The FA core complex associates with Bloom syndrome (BLM) complex, which consists of at least BLM, DNA topoisomerase 3-alpha (TOP3A), RMI1/BLAP75, RPA1/RPA70 and RPA2/RPA32. The super complex between FA and BLM is called BRAFT.</text>
</comment>
<dbReference type="InterPro" id="IPR009072">
    <property type="entry name" value="Histone-fold"/>
</dbReference>
<dbReference type="CDD" id="cd22921">
    <property type="entry name" value="HFD_CENP-X"/>
    <property type="match status" value="1"/>
</dbReference>
<reference evidence="9 10" key="1">
    <citation type="submission" date="2024-02" db="EMBL/GenBank/DDBJ databases">
        <title>Chromosome-scale genome assembly of the rough periwinkle Littorina saxatilis.</title>
        <authorList>
            <person name="De Jode A."/>
            <person name="Faria R."/>
            <person name="Formenti G."/>
            <person name="Sims Y."/>
            <person name="Smith T.P."/>
            <person name="Tracey A."/>
            <person name="Wood J.M.D."/>
            <person name="Zagrodzka Z.B."/>
            <person name="Johannesson K."/>
            <person name="Butlin R.K."/>
            <person name="Leder E.H."/>
        </authorList>
    </citation>
    <scope>NUCLEOTIDE SEQUENCE [LARGE SCALE GENOMIC DNA]</scope>
    <source>
        <strain evidence="9">Snail1</strain>
        <tissue evidence="9">Muscle</tissue>
    </source>
</reference>
<dbReference type="SUPFAM" id="SSF47113">
    <property type="entry name" value="Histone-fold"/>
    <property type="match status" value="1"/>
</dbReference>
<proteinExistence type="inferred from homology"/>
<keyword evidence="5" id="KW-0238">DNA-binding</keyword>
<evidence type="ECO:0000256" key="7">
    <source>
        <dbReference type="ARBA" id="ARBA00023242"/>
    </source>
</evidence>
<evidence type="ECO:0000256" key="4">
    <source>
        <dbReference type="ARBA" id="ARBA00022763"/>
    </source>
</evidence>
<name>A0AAN9BTZ2_9CAEN</name>
<dbReference type="Proteomes" id="UP001374579">
    <property type="component" value="Unassembled WGS sequence"/>
</dbReference>
<evidence type="ECO:0000313" key="10">
    <source>
        <dbReference type="Proteomes" id="UP001374579"/>
    </source>
</evidence>
<dbReference type="GO" id="GO:0043240">
    <property type="term" value="C:Fanconi anaemia nuclear complex"/>
    <property type="evidence" value="ECO:0007669"/>
    <property type="project" value="TreeGrafter"/>
</dbReference>
<evidence type="ECO:0000256" key="3">
    <source>
        <dbReference type="ARBA" id="ARBA00016388"/>
    </source>
</evidence>
<evidence type="ECO:0000256" key="8">
    <source>
        <dbReference type="ARBA" id="ARBA00047146"/>
    </source>
</evidence>
<dbReference type="GO" id="GO:0000712">
    <property type="term" value="P:resolution of meiotic recombination intermediates"/>
    <property type="evidence" value="ECO:0007669"/>
    <property type="project" value="TreeGrafter"/>
</dbReference>
<comment type="subcellular location">
    <subcellularLocation>
        <location evidence="1">Nucleus</location>
    </subcellularLocation>
</comment>
<dbReference type="Pfam" id="PF09415">
    <property type="entry name" value="CENP-X"/>
    <property type="match status" value="1"/>
</dbReference>
<keyword evidence="6" id="KW-0234">DNA repair</keyword>
<keyword evidence="10" id="KW-1185">Reference proteome</keyword>
<evidence type="ECO:0000256" key="5">
    <source>
        <dbReference type="ARBA" id="ARBA00023125"/>
    </source>
</evidence>